<feature type="compositionally biased region" description="Basic and acidic residues" evidence="1">
    <location>
        <begin position="88"/>
        <end position="105"/>
    </location>
</feature>
<sequence>MAEEADLPQNGSTPVNGDDHSTEARAEAPQSLDMDIEPDLSENPHPSEKNGEEGNKDDKSMEPSTLTSKRTRDGEGEAAEENGASKKQKAEKSVEEERLEKSMTEEKEEEGDGGGEREENEKEEEGDGGGEREENEKEEEGDGGGEREENEKEEEGDGGGEREENEKEEEVDARETEEGDEGVIKATDENNNQKVSGPVSLGPKGFSTSVEMFDYFYKFITFWPPHVDFNKYEHMVLMDLIKRGHPDPDKKIGNGIRAFQVRYHPLWKSKCYFIVRDDGLADDFSYRKCVDKILPLPENMKAKTDIDRALEETKNHGGGGGRGGRGRGHSGHFGRGGRSFRK</sequence>
<dbReference type="eggNOG" id="ENOG502RXTW">
    <property type="taxonomic scope" value="Eukaryota"/>
</dbReference>
<feature type="compositionally biased region" description="Gly residues" evidence="1">
    <location>
        <begin position="333"/>
        <end position="342"/>
    </location>
</feature>
<dbReference type="FunFam" id="3.10.450.40:FF:000016">
    <property type="entry name" value="Predicted protein"/>
    <property type="match status" value="1"/>
</dbReference>
<dbReference type="Pfam" id="PF11523">
    <property type="entry name" value="DUF3223"/>
    <property type="match status" value="1"/>
</dbReference>
<proteinExistence type="predicted"/>
<evidence type="ECO:0000313" key="3">
    <source>
        <dbReference type="Proteomes" id="UP000017836"/>
    </source>
</evidence>
<dbReference type="EMBL" id="KI394293">
    <property type="protein sequence ID" value="ERN04317.1"/>
    <property type="molecule type" value="Genomic_DNA"/>
</dbReference>
<dbReference type="Proteomes" id="UP000017836">
    <property type="component" value="Unassembled WGS sequence"/>
</dbReference>
<feature type="region of interest" description="Disordered" evidence="1">
    <location>
        <begin position="312"/>
        <end position="342"/>
    </location>
</feature>
<name>W1P390_AMBTC</name>
<dbReference type="GO" id="GO:0009507">
    <property type="term" value="C:chloroplast"/>
    <property type="evidence" value="ECO:0000318"/>
    <property type="project" value="GO_Central"/>
</dbReference>
<protein>
    <submittedName>
        <fullName evidence="2">Uncharacterized protein</fullName>
    </submittedName>
</protein>
<gene>
    <name evidence="2" type="ORF">AMTR_s00077p00189420</name>
</gene>
<dbReference type="GO" id="GO:1901259">
    <property type="term" value="P:chloroplast rRNA processing"/>
    <property type="evidence" value="ECO:0000318"/>
    <property type="project" value="GO_Central"/>
</dbReference>
<feature type="compositionally biased region" description="Basic and acidic residues" evidence="1">
    <location>
        <begin position="45"/>
        <end position="61"/>
    </location>
</feature>
<feature type="compositionally biased region" description="Basic and acidic residues" evidence="1">
    <location>
        <begin position="17"/>
        <end position="26"/>
    </location>
</feature>
<dbReference type="OrthoDB" id="409625at2759"/>
<accession>W1P390</accession>
<organism evidence="2 3">
    <name type="scientific">Amborella trichopoda</name>
    <dbReference type="NCBI Taxonomy" id="13333"/>
    <lineage>
        <taxon>Eukaryota</taxon>
        <taxon>Viridiplantae</taxon>
        <taxon>Streptophyta</taxon>
        <taxon>Embryophyta</taxon>
        <taxon>Tracheophyta</taxon>
        <taxon>Spermatophyta</taxon>
        <taxon>Magnoliopsida</taxon>
        <taxon>Amborellales</taxon>
        <taxon>Amborellaceae</taxon>
        <taxon>Amborella</taxon>
    </lineage>
</organism>
<feature type="compositionally biased region" description="Acidic residues" evidence="1">
    <location>
        <begin position="166"/>
        <end position="181"/>
    </location>
</feature>
<dbReference type="InterPro" id="IPR044673">
    <property type="entry name" value="DCL-like"/>
</dbReference>
<dbReference type="KEGG" id="atr:18432476"/>
<dbReference type="PANTHER" id="PTHR33415">
    <property type="entry name" value="PROTEIN EMBRYO DEFECTIVE 514"/>
    <property type="match status" value="1"/>
</dbReference>
<evidence type="ECO:0000256" key="1">
    <source>
        <dbReference type="SAM" id="MobiDB-lite"/>
    </source>
</evidence>
<dbReference type="Gene3D" id="3.10.450.40">
    <property type="match status" value="1"/>
</dbReference>
<dbReference type="STRING" id="13333.W1P390"/>
<dbReference type="GO" id="GO:0009658">
    <property type="term" value="P:chloroplast organization"/>
    <property type="evidence" value="ECO:0000318"/>
    <property type="project" value="GO_Central"/>
</dbReference>
<dbReference type="PANTHER" id="PTHR33415:SF12">
    <property type="entry name" value="PROTEIN EMBRYO DEFECTIVE 514"/>
    <property type="match status" value="1"/>
</dbReference>
<feature type="region of interest" description="Disordered" evidence="1">
    <location>
        <begin position="1"/>
        <end position="198"/>
    </location>
</feature>
<dbReference type="Gramene" id="ERN04317">
    <property type="protein sequence ID" value="ERN04317"/>
    <property type="gene ID" value="AMTR_s00077p00189420"/>
</dbReference>
<dbReference type="OMA" id="PQEMDVE"/>
<dbReference type="GO" id="GO:0005634">
    <property type="term" value="C:nucleus"/>
    <property type="evidence" value="ECO:0000318"/>
    <property type="project" value="GO_Central"/>
</dbReference>
<keyword evidence="3" id="KW-1185">Reference proteome</keyword>
<reference evidence="3" key="1">
    <citation type="journal article" date="2013" name="Science">
        <title>The Amborella genome and the evolution of flowering plants.</title>
        <authorList>
            <consortium name="Amborella Genome Project"/>
        </authorList>
    </citation>
    <scope>NUCLEOTIDE SEQUENCE [LARGE SCALE GENOMIC DNA]</scope>
</reference>
<dbReference type="AlphaFoldDB" id="W1P390"/>
<dbReference type="HOGENOM" id="CLU_069921_0_0_1"/>
<dbReference type="GO" id="GO:0017126">
    <property type="term" value="P:nucleologenesis"/>
    <property type="evidence" value="ECO:0000318"/>
    <property type="project" value="GO_Central"/>
</dbReference>
<evidence type="ECO:0000313" key="2">
    <source>
        <dbReference type="EMBL" id="ERN04317.1"/>
    </source>
</evidence>